<comment type="caution">
    <text evidence="2">The sequence shown here is derived from an EMBL/GenBank/DDBJ whole genome shotgun (WGS) entry which is preliminary data.</text>
</comment>
<keyword evidence="3" id="KW-1185">Reference proteome</keyword>
<evidence type="ECO:0000313" key="3">
    <source>
        <dbReference type="Proteomes" id="UP000664398"/>
    </source>
</evidence>
<accession>A0A939LW69</accession>
<dbReference type="Proteomes" id="UP000664398">
    <property type="component" value="Unassembled WGS sequence"/>
</dbReference>
<gene>
    <name evidence="2" type="ORF">J4H91_09530</name>
</gene>
<dbReference type="InterPro" id="IPR055259">
    <property type="entry name" value="YkvP/CgeB_Glyco_trans-like"/>
</dbReference>
<organism evidence="2 3">
    <name type="scientific">Leucobacter ruminantium</name>
    <dbReference type="NCBI Taxonomy" id="1289170"/>
    <lineage>
        <taxon>Bacteria</taxon>
        <taxon>Bacillati</taxon>
        <taxon>Actinomycetota</taxon>
        <taxon>Actinomycetes</taxon>
        <taxon>Micrococcales</taxon>
        <taxon>Microbacteriaceae</taxon>
        <taxon>Leucobacter</taxon>
    </lineage>
</organism>
<name>A0A939LW69_9MICO</name>
<evidence type="ECO:0000259" key="1">
    <source>
        <dbReference type="Pfam" id="PF13524"/>
    </source>
</evidence>
<dbReference type="AlphaFoldDB" id="A0A939LW69"/>
<feature type="domain" description="Spore protein YkvP/CgeB glycosyl transferase-like" evidence="1">
    <location>
        <begin position="178"/>
        <end position="312"/>
    </location>
</feature>
<dbReference type="RefSeq" id="WP_208046033.1">
    <property type="nucleotide sequence ID" value="NZ_JAGDYL010000015.1"/>
</dbReference>
<evidence type="ECO:0000313" key="2">
    <source>
        <dbReference type="EMBL" id="MBO1805557.1"/>
    </source>
</evidence>
<protein>
    <submittedName>
        <fullName evidence="2">Glycosyltransferase family 1 protein</fullName>
    </submittedName>
</protein>
<reference evidence="2" key="1">
    <citation type="submission" date="2021-03" db="EMBL/GenBank/DDBJ databases">
        <title>Leucobacter chromiisoli sp. nov., isolated from chromium-containing soil of chemical plant.</title>
        <authorList>
            <person name="Xu Z."/>
        </authorList>
    </citation>
    <scope>NUCLEOTIDE SEQUENCE</scope>
    <source>
        <strain evidence="2">A2</strain>
    </source>
</reference>
<sequence length="322" mass="36180">MSSARSGLRERFARRVRLARRRLRWVVKISAPQGAAGDAWGDVAFADDLALALRRLGQTVRIDRLGAPLEAPGGGWDDVVLWLRGLAEPTPVSNAVNMLWIISHPEMVDDREIDRGWDHVYAASEKWAGERSRRTGTFVVPLLQAASQDRFAATGPADPHDILFVGTTRGVERPVVLDAVRVGAQLQIYGHGWEEYVEARYIRADHLSFEAVPAAYRGARRVLNDHWEDMKQEGFISNRLFEAVASGACVVSDRVQGMDELFGPMVRTYGSLQELIQLLDRDDLWPNTAERRDKAEEVLRDHSFDARARVLLRDALASFDLQ</sequence>
<proteinExistence type="predicted"/>
<dbReference type="Pfam" id="PF13524">
    <property type="entry name" value="Glyco_trans_1_2"/>
    <property type="match status" value="1"/>
</dbReference>
<dbReference type="EMBL" id="JAGDYL010000015">
    <property type="protein sequence ID" value="MBO1805557.1"/>
    <property type="molecule type" value="Genomic_DNA"/>
</dbReference>